<comment type="similarity">
    <text evidence="1 2">Belongs to the phD/YefM antitoxin family.</text>
</comment>
<proteinExistence type="inferred from homology"/>
<reference evidence="3 4" key="1">
    <citation type="journal article" date="2016" name="Environ. Microbiol.">
        <title>Genomic resolution of a cold subsurface aquifer community provides metabolic insights for novel microbes adapted to high CO concentrations.</title>
        <authorList>
            <person name="Probst A.J."/>
            <person name="Castelle C.J."/>
            <person name="Singh A."/>
            <person name="Brown C.T."/>
            <person name="Anantharaman K."/>
            <person name="Sharon I."/>
            <person name="Hug L.A."/>
            <person name="Burstein D."/>
            <person name="Emerson J.B."/>
            <person name="Thomas B.C."/>
            <person name="Banfield J.F."/>
        </authorList>
    </citation>
    <scope>NUCLEOTIDE SEQUENCE [LARGE SCALE GENOMIC DNA]</scope>
    <source>
        <strain evidence="3">CG1_02_44_10</strain>
    </source>
</reference>
<dbReference type="PANTHER" id="PTHR33713:SF6">
    <property type="entry name" value="ANTITOXIN YEFM"/>
    <property type="match status" value="1"/>
</dbReference>
<evidence type="ECO:0000313" key="3">
    <source>
        <dbReference type="EMBL" id="OIN90671.1"/>
    </source>
</evidence>
<dbReference type="Gene3D" id="3.40.1620.10">
    <property type="entry name" value="YefM-like domain"/>
    <property type="match status" value="1"/>
</dbReference>
<comment type="caution">
    <text evidence="3">The sequence shown here is derived from an EMBL/GenBank/DDBJ whole genome shotgun (WGS) entry which is preliminary data.</text>
</comment>
<dbReference type="InterPro" id="IPR036165">
    <property type="entry name" value="YefM-like_sf"/>
</dbReference>
<dbReference type="Proteomes" id="UP000182345">
    <property type="component" value="Unassembled WGS sequence"/>
</dbReference>
<dbReference type="NCBIfam" id="TIGR01552">
    <property type="entry name" value="phd_fam"/>
    <property type="match status" value="1"/>
</dbReference>
<gene>
    <name evidence="3" type="ORF">AUJ42_02825</name>
</gene>
<evidence type="ECO:0000256" key="1">
    <source>
        <dbReference type="ARBA" id="ARBA00009981"/>
    </source>
</evidence>
<evidence type="ECO:0000313" key="4">
    <source>
        <dbReference type="Proteomes" id="UP000182345"/>
    </source>
</evidence>
<dbReference type="EMBL" id="MNUK01000064">
    <property type="protein sequence ID" value="OIN90671.1"/>
    <property type="molecule type" value="Genomic_DNA"/>
</dbReference>
<dbReference type="PANTHER" id="PTHR33713">
    <property type="entry name" value="ANTITOXIN YAFN-RELATED"/>
    <property type="match status" value="1"/>
</dbReference>
<protein>
    <recommendedName>
        <fullName evidence="2">Antitoxin</fullName>
    </recommendedName>
</protein>
<evidence type="ECO:0000256" key="2">
    <source>
        <dbReference type="RuleBase" id="RU362080"/>
    </source>
</evidence>
<dbReference type="AlphaFoldDB" id="A0A1J4RUW7"/>
<dbReference type="InterPro" id="IPR006442">
    <property type="entry name" value="Antitoxin_Phd/YefM"/>
</dbReference>
<dbReference type="Pfam" id="PF02604">
    <property type="entry name" value="PhdYeFM_antitox"/>
    <property type="match status" value="1"/>
</dbReference>
<organism evidence="3 4">
    <name type="scientific">Candidatus Collierbacteria bacterium CG1_02_44_10</name>
    <dbReference type="NCBI Taxonomy" id="1805087"/>
    <lineage>
        <taxon>Bacteria</taxon>
        <taxon>Candidatus Collieribacteriota</taxon>
    </lineage>
</organism>
<comment type="function">
    <text evidence="2">Antitoxin component of a type II toxin-antitoxin (TA) system.</text>
</comment>
<dbReference type="InterPro" id="IPR051405">
    <property type="entry name" value="phD/YefM_antitoxin"/>
</dbReference>
<dbReference type="SUPFAM" id="SSF143120">
    <property type="entry name" value="YefM-like"/>
    <property type="match status" value="1"/>
</dbReference>
<name>A0A1J4RUW7_9BACT</name>
<accession>A0A1J4RUW7</accession>
<sequence>MSNLSATLPANEARTNFYQILDEVGSGLRQFTISHRGKPSAVIMSIEEFEGWQETLEIMADKKLVKSIERARKSKAISSKEADKIIGW</sequence>